<evidence type="ECO:0000313" key="4">
    <source>
        <dbReference type="Proteomes" id="UP000095751"/>
    </source>
</evidence>
<dbReference type="KEGG" id="fcy:FRACYDRAFT_255632"/>
<feature type="compositionally biased region" description="Polar residues" evidence="1">
    <location>
        <begin position="461"/>
        <end position="481"/>
    </location>
</feature>
<keyword evidence="4" id="KW-1185">Reference proteome</keyword>
<evidence type="ECO:0000256" key="1">
    <source>
        <dbReference type="SAM" id="MobiDB-lite"/>
    </source>
</evidence>
<dbReference type="InParanoid" id="A0A1E7EJZ3"/>
<feature type="compositionally biased region" description="Basic residues" evidence="1">
    <location>
        <begin position="349"/>
        <end position="359"/>
    </location>
</feature>
<keyword evidence="2" id="KW-1133">Transmembrane helix</keyword>
<feature type="region of interest" description="Disordered" evidence="1">
    <location>
        <begin position="45"/>
        <end position="93"/>
    </location>
</feature>
<feature type="region of interest" description="Disordered" evidence="1">
    <location>
        <begin position="461"/>
        <end position="483"/>
    </location>
</feature>
<protein>
    <submittedName>
        <fullName evidence="3">Uncharacterized protein</fullName>
    </submittedName>
</protein>
<feature type="region of interest" description="Disordered" evidence="1">
    <location>
        <begin position="404"/>
        <end position="423"/>
    </location>
</feature>
<evidence type="ECO:0000256" key="2">
    <source>
        <dbReference type="SAM" id="Phobius"/>
    </source>
</evidence>
<evidence type="ECO:0000313" key="3">
    <source>
        <dbReference type="EMBL" id="OEU06198.1"/>
    </source>
</evidence>
<feature type="compositionally biased region" description="Basic and acidic residues" evidence="1">
    <location>
        <begin position="169"/>
        <end position="205"/>
    </location>
</feature>
<feature type="region of interest" description="Disordered" evidence="1">
    <location>
        <begin position="146"/>
        <end position="206"/>
    </location>
</feature>
<dbReference type="AlphaFoldDB" id="A0A1E7EJZ3"/>
<feature type="region of interest" description="Disordered" evidence="1">
    <location>
        <begin position="330"/>
        <end position="380"/>
    </location>
</feature>
<feature type="compositionally biased region" description="Polar residues" evidence="1">
    <location>
        <begin position="406"/>
        <end position="420"/>
    </location>
</feature>
<dbReference type="Proteomes" id="UP000095751">
    <property type="component" value="Unassembled WGS sequence"/>
</dbReference>
<feature type="transmembrane region" description="Helical" evidence="2">
    <location>
        <begin position="618"/>
        <end position="635"/>
    </location>
</feature>
<dbReference type="OrthoDB" id="55409at2759"/>
<proteinExistence type="predicted"/>
<dbReference type="EMBL" id="KV784420">
    <property type="protein sequence ID" value="OEU06198.1"/>
    <property type="molecule type" value="Genomic_DNA"/>
</dbReference>
<feature type="compositionally biased region" description="Low complexity" evidence="1">
    <location>
        <begin position="360"/>
        <end position="376"/>
    </location>
</feature>
<feature type="compositionally biased region" description="Polar residues" evidence="1">
    <location>
        <begin position="82"/>
        <end position="93"/>
    </location>
</feature>
<organism evidence="3 4">
    <name type="scientific">Fragilariopsis cylindrus CCMP1102</name>
    <dbReference type="NCBI Taxonomy" id="635003"/>
    <lineage>
        <taxon>Eukaryota</taxon>
        <taxon>Sar</taxon>
        <taxon>Stramenopiles</taxon>
        <taxon>Ochrophyta</taxon>
        <taxon>Bacillariophyta</taxon>
        <taxon>Bacillariophyceae</taxon>
        <taxon>Bacillariophycidae</taxon>
        <taxon>Bacillariales</taxon>
        <taxon>Bacillariaceae</taxon>
        <taxon>Fragilariopsis</taxon>
    </lineage>
</organism>
<feature type="compositionally biased region" description="Basic and acidic residues" evidence="1">
    <location>
        <begin position="52"/>
        <end position="70"/>
    </location>
</feature>
<reference evidence="3 4" key="1">
    <citation type="submission" date="2016-09" db="EMBL/GenBank/DDBJ databases">
        <title>Extensive genetic diversity and differential bi-allelic expression allows diatom success in the polar Southern Ocean.</title>
        <authorList>
            <consortium name="DOE Joint Genome Institute"/>
            <person name="Mock T."/>
            <person name="Otillar R.P."/>
            <person name="Strauss J."/>
            <person name="Dupont C."/>
            <person name="Frickenhaus S."/>
            <person name="Maumus F."/>
            <person name="Mcmullan M."/>
            <person name="Sanges R."/>
            <person name="Schmutz J."/>
            <person name="Toseland A."/>
            <person name="Valas R."/>
            <person name="Veluchamy A."/>
            <person name="Ward B.J."/>
            <person name="Allen A."/>
            <person name="Barry K."/>
            <person name="Falciatore A."/>
            <person name="Ferrante M."/>
            <person name="Fortunato A.E."/>
            <person name="Gloeckner G."/>
            <person name="Gruber A."/>
            <person name="Hipkin R."/>
            <person name="Janech M."/>
            <person name="Kroth P."/>
            <person name="Leese F."/>
            <person name="Lindquist E."/>
            <person name="Lyon B.R."/>
            <person name="Martin J."/>
            <person name="Mayer C."/>
            <person name="Parker M."/>
            <person name="Quesneville H."/>
            <person name="Raymond J."/>
            <person name="Uhlig C."/>
            <person name="Valentin K.U."/>
            <person name="Worden A.Z."/>
            <person name="Armbrust E.V."/>
            <person name="Bowler C."/>
            <person name="Green B."/>
            <person name="Moulton V."/>
            <person name="Van Oosterhout C."/>
            <person name="Grigoriev I."/>
        </authorList>
    </citation>
    <scope>NUCLEOTIDE SEQUENCE [LARGE SCALE GENOMIC DNA]</scope>
    <source>
        <strain evidence="3 4">CCMP1102</strain>
    </source>
</reference>
<accession>A0A1E7EJZ3</accession>
<sequence>MSVFASTTSGVFTEDRLFDECSDPNMSSMQPSDEWEESYCVHNESQFDGEVSPEREQDGIKNVDDSHSIHNEPTPSCRVEQSKNTTNGNSTQFSRQSTMMDNLYDTSDQSFVSYLSHLVPIKMMTMNSMSFGTSSPETHAKVVALPEQKLKTQRTGSSGNSRCIIENTESIKDRRDEHKQQSRSGRGEGEDCDRDQNQNHHHDSCSVEEISQISELTMDIHTVVPEPVEHKFASCATLPTISEVKRFESTQIASCTAGAMSVKDKARCSGESNSNKCTSKCDKNGGNSNDMIDFVFELVEDALCTSVTRSKAERKKFFMEAFQEESEKAVKIKTASSKHNRSNNSSTTKSRRSSSRSRHTTTAQTANTTKSSTNSTGEVVAVKKLSRSEESMSDEINKVFMVDKSPGQTPESILPRTNSAPVDEDQTLDWSKMMSLAEKQLEAEEVKSIYSSFSGIAEKQTVSVSKTESKNGGSRTQNLEQQDVDDAAAASLLSTSSRTPTTVASDVVKGLRELSAFDSSSFDEEETPRFLLTSLLFGFMRRRLVDQKSDDQDQKQEQEVVDELYENCSSRAIEIEDTVAPKNNTTNQLLYVGPREEEFSEEMIIIKTFHSIVFTQRIIFQAIRYLLFIVYFIFWPSGIPRRKIKHQPLKRKSKEPSLLELVCKN</sequence>
<gene>
    <name evidence="3" type="ORF">FRACYDRAFT_255632</name>
</gene>
<name>A0A1E7EJZ3_9STRA</name>
<keyword evidence="2" id="KW-0472">Membrane</keyword>
<keyword evidence="2" id="KW-0812">Transmembrane</keyword>